<proteinExistence type="predicted"/>
<dbReference type="AlphaFoldDB" id="A0A3B0SPF4"/>
<evidence type="ECO:0000313" key="3">
    <source>
        <dbReference type="EMBL" id="VAW08171.1"/>
    </source>
</evidence>
<dbReference type="PANTHER" id="PTHR45586:SF1">
    <property type="entry name" value="LIPOPOLYSACCHARIDE ASSEMBLY PROTEIN B"/>
    <property type="match status" value="1"/>
</dbReference>
<dbReference type="InterPro" id="IPR011990">
    <property type="entry name" value="TPR-like_helical_dom_sf"/>
</dbReference>
<dbReference type="Gene3D" id="2.60.120.620">
    <property type="entry name" value="q2cbj1_9rhob like domain"/>
    <property type="match status" value="1"/>
</dbReference>
<name>A0A3B0SPF4_9ZZZZ</name>
<evidence type="ECO:0000256" key="2">
    <source>
        <dbReference type="ARBA" id="ARBA00022803"/>
    </source>
</evidence>
<dbReference type="Gene3D" id="1.25.40.10">
    <property type="entry name" value="Tetratricopeptide repeat domain"/>
    <property type="match status" value="1"/>
</dbReference>
<dbReference type="InterPro" id="IPR012668">
    <property type="entry name" value="CHP02466"/>
</dbReference>
<gene>
    <name evidence="3" type="ORF">MNBD_ALPHA05-1451</name>
</gene>
<accession>A0A3B0SPF4</accession>
<dbReference type="PANTHER" id="PTHR45586">
    <property type="entry name" value="TPR REPEAT-CONTAINING PROTEIN PA4667"/>
    <property type="match status" value="1"/>
</dbReference>
<sequence length="468" mass="50305">MAQASHKQLQEKARVLRAAGRDAEAVDLLQEAVAAEPGDLITQHNLASALGDIGRYKEAVAVLKPALKQGLDAPESWLVYARALVGIADFESGEAAYRTVLTKNPVNGDAHRELAQLVWMRTADNKAALAALDAALAANPAELILRVLKAEIVGQMGDRQGQYALITETLNATGGDIQVAHYACKAALNCGEFQAALAYGEQTAKAYPNDVGFVASYIEALLALGEAKIAEGVIEDRRRRHPDNQLVIALQATAWRLLGDDRYGELYDYDAFVCAAPMARPNGWSTMTAYLDDLVEELDQAHSYVEHPFFQSVRHGSQLSSINLSDSPAMGAFDEAAHGPLTDYIGRLGEGTDPLRARNKGGFHVISAWSIRLSQQGFHVNHVHPEGWLSFACHIRPPADDPANPNAGCLKLGEPGCATKPTLAPERFVKPQAGTGVIFPSYMWHGTVEYAPGPARTTIAADIGPQSG</sequence>
<reference evidence="3" key="1">
    <citation type="submission" date="2018-06" db="EMBL/GenBank/DDBJ databases">
        <authorList>
            <person name="Zhirakovskaya E."/>
        </authorList>
    </citation>
    <scope>NUCLEOTIDE SEQUENCE</scope>
</reference>
<evidence type="ECO:0000256" key="1">
    <source>
        <dbReference type="ARBA" id="ARBA00022737"/>
    </source>
</evidence>
<protein>
    <submittedName>
        <fullName evidence="3">TPR domain protein</fullName>
    </submittedName>
</protein>
<dbReference type="EMBL" id="UOEH01000644">
    <property type="protein sequence ID" value="VAW08171.1"/>
    <property type="molecule type" value="Genomic_DNA"/>
</dbReference>
<organism evidence="3">
    <name type="scientific">hydrothermal vent metagenome</name>
    <dbReference type="NCBI Taxonomy" id="652676"/>
    <lineage>
        <taxon>unclassified sequences</taxon>
        <taxon>metagenomes</taxon>
        <taxon>ecological metagenomes</taxon>
    </lineage>
</organism>
<dbReference type="SUPFAM" id="SSF48452">
    <property type="entry name" value="TPR-like"/>
    <property type="match status" value="2"/>
</dbReference>
<dbReference type="InterPro" id="IPR051012">
    <property type="entry name" value="CellSynth/LPSAsmb/PSIAsmb"/>
</dbReference>
<keyword evidence="2" id="KW-0802">TPR repeat</keyword>
<keyword evidence="1" id="KW-0677">Repeat</keyword>
<dbReference type="Pfam" id="PF14559">
    <property type="entry name" value="TPR_19"/>
    <property type="match status" value="1"/>
</dbReference>
<dbReference type="Pfam" id="PF13759">
    <property type="entry name" value="2OG-FeII_Oxy_5"/>
    <property type="match status" value="1"/>
</dbReference>